<organism evidence="5 6">
    <name type="scientific">Falsigemmobacter intermedius</name>
    <dbReference type="NCBI Taxonomy" id="1553448"/>
    <lineage>
        <taxon>Bacteria</taxon>
        <taxon>Pseudomonadati</taxon>
        <taxon>Pseudomonadota</taxon>
        <taxon>Alphaproteobacteria</taxon>
        <taxon>Rhodobacterales</taxon>
        <taxon>Paracoccaceae</taxon>
        <taxon>Falsigemmobacter</taxon>
    </lineage>
</organism>
<dbReference type="GO" id="GO:0042597">
    <property type="term" value="C:periplasmic space"/>
    <property type="evidence" value="ECO:0007669"/>
    <property type="project" value="UniProtKB-SubCell"/>
</dbReference>
<evidence type="ECO:0000256" key="3">
    <source>
        <dbReference type="ARBA" id="ARBA00022764"/>
    </source>
</evidence>
<feature type="signal peptide" evidence="4">
    <location>
        <begin position="1"/>
        <end position="21"/>
    </location>
</feature>
<evidence type="ECO:0000256" key="4">
    <source>
        <dbReference type="SAM" id="SignalP"/>
    </source>
</evidence>
<dbReference type="NCBIfam" id="NF037995">
    <property type="entry name" value="TRAP_S1"/>
    <property type="match status" value="1"/>
</dbReference>
<gene>
    <name evidence="5" type="ORF">EP867_16360</name>
</gene>
<dbReference type="PANTHER" id="PTHR33376">
    <property type="match status" value="1"/>
</dbReference>
<protein>
    <submittedName>
        <fullName evidence="5">C4-dicarboxylate ABC transporter substrate-binding protein</fullName>
    </submittedName>
</protein>
<reference evidence="5 6" key="1">
    <citation type="journal article" date="2015" name="Int. J. Syst. Evol. Microbiol.">
        <title>Gemmobacter intermedius sp. nov., isolated from a white stork (Ciconia ciconia).</title>
        <authorList>
            <person name="Kampfer P."/>
            <person name="Jerzak L."/>
            <person name="Wilharm G."/>
            <person name="Golke J."/>
            <person name="Busse H.J."/>
            <person name="Glaeser S.P."/>
        </authorList>
    </citation>
    <scope>NUCLEOTIDE SEQUENCE [LARGE SCALE GENOMIC DNA]</scope>
    <source>
        <strain evidence="5 6">119/4</strain>
    </source>
</reference>
<name>A0A451GHL3_9RHOB</name>
<comment type="subcellular location">
    <subcellularLocation>
        <location evidence="1">Periplasm</location>
    </subcellularLocation>
</comment>
<dbReference type="OrthoDB" id="7239472at2"/>
<dbReference type="Gene3D" id="3.40.190.170">
    <property type="entry name" value="Bacterial extracellular solute-binding protein, family 7"/>
    <property type="match status" value="1"/>
</dbReference>
<evidence type="ECO:0000313" key="5">
    <source>
        <dbReference type="EMBL" id="RWY38446.1"/>
    </source>
</evidence>
<keyword evidence="6" id="KW-1185">Reference proteome</keyword>
<proteinExistence type="predicted"/>
<keyword evidence="2 4" id="KW-0732">Signal</keyword>
<dbReference type="InterPro" id="IPR038404">
    <property type="entry name" value="TRAP_DctP_sf"/>
</dbReference>
<dbReference type="AlphaFoldDB" id="A0A451GHL3"/>
<dbReference type="EMBL" id="SBLC01000037">
    <property type="protein sequence ID" value="RWY38446.1"/>
    <property type="molecule type" value="Genomic_DNA"/>
</dbReference>
<dbReference type="CDD" id="cd13666">
    <property type="entry name" value="PBP2_TRAP_DctP_like_1"/>
    <property type="match status" value="1"/>
</dbReference>
<feature type="chain" id="PRO_5018970487" evidence="4">
    <location>
        <begin position="22"/>
        <end position="377"/>
    </location>
</feature>
<evidence type="ECO:0000313" key="6">
    <source>
        <dbReference type="Proteomes" id="UP000287168"/>
    </source>
</evidence>
<dbReference type="InterPro" id="IPR018389">
    <property type="entry name" value="DctP_fam"/>
</dbReference>
<keyword evidence="3" id="KW-0574">Periplasm</keyword>
<evidence type="ECO:0000256" key="1">
    <source>
        <dbReference type="ARBA" id="ARBA00004418"/>
    </source>
</evidence>
<dbReference type="Proteomes" id="UP000287168">
    <property type="component" value="Unassembled WGS sequence"/>
</dbReference>
<accession>A0A451GHL3</accession>
<evidence type="ECO:0000256" key="2">
    <source>
        <dbReference type="ARBA" id="ARBA00022729"/>
    </source>
</evidence>
<sequence>MMMKSCILGAALILAALPVSARDLRYSHGFAASSAVGEAAEEFAAAVAEKSAGAVTFRIFPMSLMTLIETGPGVRDGLADMGYVLAPYTPSDYPYYSFLHELSMSINLRPATGRESLAYAGAMMDYTFNNCPQCQADFAAQNQVYLSGATSSVYALLCNKPVVTPEDLKGKRIRAGSPSFSRLSDHFGANGIQMPANEVFEGLSQNVLDCAMLSAPELTTYSLKDVVTDITLGLPGGIYAGAAVGNMNLDTWRGLSDADKAAVWWGANVLSADISWNYHAQDAENLTEARGRGIQIHQASDALIAEVRRYTAEDLERVVQIFTDSYGLQDGAAHKEAFLAVLEKWYGLVEGVNSREDLRALYWQEIYAKIDPATYAR</sequence>
<dbReference type="GO" id="GO:0055085">
    <property type="term" value="P:transmembrane transport"/>
    <property type="evidence" value="ECO:0007669"/>
    <property type="project" value="InterPro"/>
</dbReference>
<dbReference type="Pfam" id="PF03480">
    <property type="entry name" value="DctP"/>
    <property type="match status" value="1"/>
</dbReference>
<dbReference type="PANTHER" id="PTHR33376:SF15">
    <property type="entry name" value="BLL6794 PROTEIN"/>
    <property type="match status" value="1"/>
</dbReference>
<comment type="caution">
    <text evidence="5">The sequence shown here is derived from an EMBL/GenBank/DDBJ whole genome shotgun (WGS) entry which is preliminary data.</text>
</comment>